<dbReference type="AlphaFoldDB" id="A0A2P6SGF1"/>
<proteinExistence type="predicted"/>
<accession>A0A2P6SGF1</accession>
<dbReference type="Gramene" id="PRQ57748">
    <property type="protein sequence ID" value="PRQ57748"/>
    <property type="gene ID" value="RchiOBHm_Chr1g0351721"/>
</dbReference>
<evidence type="ECO:0000313" key="3">
    <source>
        <dbReference type="Proteomes" id="UP000238479"/>
    </source>
</evidence>
<feature type="region of interest" description="Disordered" evidence="1">
    <location>
        <begin position="35"/>
        <end position="54"/>
    </location>
</feature>
<comment type="caution">
    <text evidence="2">The sequence shown here is derived from an EMBL/GenBank/DDBJ whole genome shotgun (WGS) entry which is preliminary data.</text>
</comment>
<dbReference type="Proteomes" id="UP000238479">
    <property type="component" value="Chromosome 1"/>
</dbReference>
<organism evidence="2 3">
    <name type="scientific">Rosa chinensis</name>
    <name type="common">China rose</name>
    <dbReference type="NCBI Taxonomy" id="74649"/>
    <lineage>
        <taxon>Eukaryota</taxon>
        <taxon>Viridiplantae</taxon>
        <taxon>Streptophyta</taxon>
        <taxon>Embryophyta</taxon>
        <taxon>Tracheophyta</taxon>
        <taxon>Spermatophyta</taxon>
        <taxon>Magnoliopsida</taxon>
        <taxon>eudicotyledons</taxon>
        <taxon>Gunneridae</taxon>
        <taxon>Pentapetalae</taxon>
        <taxon>rosids</taxon>
        <taxon>fabids</taxon>
        <taxon>Rosales</taxon>
        <taxon>Rosaceae</taxon>
        <taxon>Rosoideae</taxon>
        <taxon>Rosoideae incertae sedis</taxon>
        <taxon>Rosa</taxon>
    </lineage>
</organism>
<evidence type="ECO:0000313" key="2">
    <source>
        <dbReference type="EMBL" id="PRQ57748.1"/>
    </source>
</evidence>
<dbReference type="EMBL" id="PDCK01000039">
    <property type="protein sequence ID" value="PRQ57748.1"/>
    <property type="molecule type" value="Genomic_DNA"/>
</dbReference>
<sequence>MKLSLLLFNSCDTDWFRHDTASLLHRRERECVCEGQKERHSEGSERERKKVRQI</sequence>
<feature type="compositionally biased region" description="Basic and acidic residues" evidence="1">
    <location>
        <begin position="35"/>
        <end position="48"/>
    </location>
</feature>
<gene>
    <name evidence="2" type="ORF">RchiOBHm_Chr1g0351721</name>
</gene>
<keyword evidence="3" id="KW-1185">Reference proteome</keyword>
<protein>
    <submittedName>
        <fullName evidence="2">Uncharacterized protein</fullName>
    </submittedName>
</protein>
<evidence type="ECO:0000256" key="1">
    <source>
        <dbReference type="SAM" id="MobiDB-lite"/>
    </source>
</evidence>
<name>A0A2P6SGF1_ROSCH</name>
<reference evidence="2 3" key="1">
    <citation type="journal article" date="2018" name="Nat. Genet.">
        <title>The Rosa genome provides new insights in the design of modern roses.</title>
        <authorList>
            <person name="Bendahmane M."/>
        </authorList>
    </citation>
    <scope>NUCLEOTIDE SEQUENCE [LARGE SCALE GENOMIC DNA]</scope>
    <source>
        <strain evidence="3">cv. Old Blush</strain>
    </source>
</reference>